<evidence type="ECO:0000313" key="20">
    <source>
        <dbReference type="Proteomes" id="UP000471633"/>
    </source>
</evidence>
<keyword evidence="12 17" id="KW-0464">Manganese</keyword>
<evidence type="ECO:0000256" key="5">
    <source>
        <dbReference type="ARBA" id="ARBA00022679"/>
    </source>
</evidence>
<reference evidence="18" key="4">
    <citation type="journal article" date="2022" name="PLoS Pathog.">
        <title>Chromosome-level genome of Schistosoma haematobium underpins genome-wide explorations of molecular variation.</title>
        <authorList>
            <person name="Stroehlein A.J."/>
            <person name="Korhonen P.K."/>
            <person name="Lee V.V."/>
            <person name="Ralph S.A."/>
            <person name="Mentink-Kane M."/>
            <person name="You H."/>
            <person name="McManus D.P."/>
            <person name="Tchuente L.T."/>
            <person name="Stothard J.R."/>
            <person name="Kaur P."/>
            <person name="Dudchenko O."/>
            <person name="Aiden E.L."/>
            <person name="Yang B."/>
            <person name="Yang H."/>
            <person name="Emery A.M."/>
            <person name="Webster B.L."/>
            <person name="Brindley P.J."/>
            <person name="Rollinson D."/>
            <person name="Chang B.C.H."/>
            <person name="Gasser R.B."/>
            <person name="Young N.D."/>
        </authorList>
    </citation>
    <scope>NUCLEOTIDE SEQUENCE</scope>
</reference>
<dbReference type="PANTHER" id="PTHR10468">
    <property type="entry name" value="PROTEIN O-LINKED-MANNOSE BETA-1,2-N-ACETYLGLUCOSAMINYLTRANSFERASE 1/ALPHA-1,3-MANNOSYL-GLYCOPROTEIN 2-BETA-N-ACETYLGLUCOSAMINYLTRANSFERASE"/>
    <property type="match status" value="1"/>
</dbReference>
<name>A0A094ZVN0_SCHHA</name>
<keyword evidence="4 17" id="KW-0328">Glycosyltransferase</keyword>
<dbReference type="GO" id="GO:0003827">
    <property type="term" value="F:alpha-1,3-mannosylglycoprotein 2-beta-N-acetylglucosaminyltransferase activity"/>
    <property type="evidence" value="ECO:0007669"/>
    <property type="project" value="UniProtKB-UniRule"/>
</dbReference>
<reference evidence="19" key="1">
    <citation type="journal article" date="2012" name="Nat. Genet.">
        <title>Whole-genome sequence of Schistosoma haematobium.</title>
        <authorList>
            <person name="Young N.D."/>
            <person name="Jex A.R."/>
            <person name="Li B."/>
            <person name="Liu S."/>
            <person name="Yang L."/>
            <person name="Xiong Z."/>
            <person name="Li Y."/>
            <person name="Cantacessi C."/>
            <person name="Hall R.S."/>
            <person name="Xu X."/>
            <person name="Chen F."/>
            <person name="Wu X."/>
            <person name="Zerlotini A."/>
            <person name="Oliveira G."/>
            <person name="Hofmann A."/>
            <person name="Zhang G."/>
            <person name="Fang X."/>
            <person name="Kang Y."/>
            <person name="Campbell B.E."/>
            <person name="Loukas A."/>
            <person name="Ranganathan S."/>
            <person name="Rollinson D."/>
            <person name="Rinaldi G."/>
            <person name="Brindley P.J."/>
            <person name="Yang H."/>
            <person name="Wang J."/>
            <person name="Wang J."/>
            <person name="Gasser R.B."/>
        </authorList>
    </citation>
    <scope>NUCLEOTIDE SEQUENCE [LARGE SCALE GENOMIC DNA]</scope>
</reference>
<dbReference type="InterPro" id="IPR052261">
    <property type="entry name" value="Glycosyltransferase_13"/>
</dbReference>
<evidence type="ECO:0000256" key="16">
    <source>
        <dbReference type="ARBA" id="ARBA00049421"/>
    </source>
</evidence>
<evidence type="ECO:0000256" key="13">
    <source>
        <dbReference type="ARBA" id="ARBA00037706"/>
    </source>
</evidence>
<dbReference type="Proteomes" id="UP000471633">
    <property type="component" value="Unassembled WGS sequence"/>
</dbReference>
<evidence type="ECO:0000256" key="9">
    <source>
        <dbReference type="ARBA" id="ARBA00022989"/>
    </source>
</evidence>
<dbReference type="Pfam" id="PF03071">
    <property type="entry name" value="GNT-I"/>
    <property type="match status" value="1"/>
</dbReference>
<proteinExistence type="inferred from homology"/>
<dbReference type="AlphaFoldDB" id="A0A094ZVN0"/>
<evidence type="ECO:0000256" key="11">
    <source>
        <dbReference type="ARBA" id="ARBA00023136"/>
    </source>
</evidence>
<evidence type="ECO:0000256" key="10">
    <source>
        <dbReference type="ARBA" id="ARBA00023034"/>
    </source>
</evidence>
<comment type="subcellular location">
    <subcellularLocation>
        <location evidence="1 17">Golgi apparatus membrane</location>
        <topology evidence="1 17">Single-pass type II membrane protein</topology>
    </subcellularLocation>
</comment>
<comment type="function">
    <text evidence="13 17">Initiates complex N-linked carbohydrate formation. Essential for the conversion of high-mannose to hybrid and complex N-glycans.</text>
</comment>
<accession>A0A094ZVN0</accession>
<dbReference type="RefSeq" id="XP_051069590.1">
    <property type="nucleotide sequence ID" value="XM_051213602.1"/>
</dbReference>
<reference evidence="18" key="3">
    <citation type="submission" date="2021-06" db="EMBL/GenBank/DDBJ databases">
        <title>Chromosome-level genome assembly for S. haematobium.</title>
        <authorList>
            <person name="Stroehlein A.J."/>
        </authorList>
    </citation>
    <scope>NUCLEOTIDE SEQUENCE</scope>
</reference>
<dbReference type="UniPathway" id="UPA00378"/>
<evidence type="ECO:0000256" key="7">
    <source>
        <dbReference type="ARBA" id="ARBA00022723"/>
    </source>
</evidence>
<dbReference type="CTD" id="24594072"/>
<protein>
    <recommendedName>
        <fullName evidence="14 17">Alpha-1,3-mannosyl-glycoprotein 2-beta-N-acetylglucosaminyltransferase</fullName>
        <shortName evidence="17">GNT-I</shortName>
        <shortName evidence="17">GlcNAc-T I</shortName>
        <ecNumber evidence="14 17">2.4.1.101</ecNumber>
    </recommendedName>
    <alternativeName>
        <fullName evidence="15 17">N-glycosyl-oligosaccharide-glycoprotein N-acetylglucosaminyltransferase I</fullName>
    </alternativeName>
</protein>
<keyword evidence="10 17" id="KW-0333">Golgi apparatus</keyword>
<dbReference type="EMBL" id="AMPZ03000003">
    <property type="protein sequence ID" value="KAH9587973.1"/>
    <property type="molecule type" value="Genomic_DNA"/>
</dbReference>
<keyword evidence="20" id="KW-1185">Reference proteome</keyword>
<sequence length="442" mass="51584">MKCDESINQTYHLAAWSWNRLSRSVIVELVATVLCIYFIFRFAALYESETTLMSKLISTLQQLSNSLDDHIMLQMELHSKLKRTNVPPDKVTIPVLVIACNRPTASRPIDKLLQLKSEMLKQNNFEFPIFVSHACDDHATEKVLRSYQDSITVIKPKAPLINPVQSSSLKVFEGYRHVSHHYKWALDQIFMAHNYSTVIIVEDDLDLAPDFLSYFVGAYNLLTQDNTLFCASAFNDNGRLQLIDITRPELLYRTDFFPGLGWMLLRKFWLEIRKGWPDIYWDEYIRKSYVRKGRACIRPEISRSITFGREGISHGQYFDSHLKYIKLSSAKINFQQLDLSYLKEDVYRDEFKQLVYEDSVEMSFKHYMNNRSSLPHNSKSIRITYETRKEFEEIAKALGIMFDFKCGVSRNAYMGVVPVFVNGHRLYIAPPSNWSGYNESWV</sequence>
<comment type="cofactor">
    <cofactor evidence="17">
        <name>Mn(2+)</name>
        <dbReference type="ChEBI" id="CHEBI:29035"/>
    </cofactor>
    <text evidence="17">The cofactor is mostly bound to the substrate.</text>
</comment>
<dbReference type="GO" id="GO:0030145">
    <property type="term" value="F:manganese ion binding"/>
    <property type="evidence" value="ECO:0007669"/>
    <property type="project" value="UniProtKB-UniRule"/>
</dbReference>
<dbReference type="Gene3D" id="3.10.180.20">
    <property type="entry name" value="N-Acetylglucosaminyltransferase I, Domain 2"/>
    <property type="match status" value="1"/>
</dbReference>
<comment type="pathway">
    <text evidence="2 17">Protein modification; protein glycosylation.</text>
</comment>
<comment type="similarity">
    <text evidence="3 17">Belongs to the glycosyltransferase 13 family.</text>
</comment>
<evidence type="ECO:0000256" key="14">
    <source>
        <dbReference type="ARBA" id="ARBA00038949"/>
    </source>
</evidence>
<reference evidence="18" key="2">
    <citation type="journal article" date="2019" name="Gigascience">
        <title>High-quality Schistosoma haematobium genome achieved by single-molecule and long-range sequencing.</title>
        <authorList>
            <person name="Stroehlein A.J."/>
            <person name="Korhonen P.K."/>
            <person name="Chong T.M."/>
            <person name="Lim Y.L."/>
            <person name="Chan K.G."/>
            <person name="Webster B."/>
            <person name="Rollinson D."/>
            <person name="Brindley P.J."/>
            <person name="Gasser R.B."/>
            <person name="Young N.D."/>
        </authorList>
    </citation>
    <scope>NUCLEOTIDE SEQUENCE</scope>
</reference>
<dbReference type="OrthoDB" id="440755at2759"/>
<evidence type="ECO:0000313" key="19">
    <source>
        <dbReference type="EMBL" id="KGB38322.1"/>
    </source>
</evidence>
<evidence type="ECO:0000256" key="4">
    <source>
        <dbReference type="ARBA" id="ARBA00022676"/>
    </source>
</evidence>
<dbReference type="EC" id="2.4.1.101" evidence="14 17"/>
<organism evidence="19">
    <name type="scientific">Schistosoma haematobium</name>
    <name type="common">Blood fluke</name>
    <dbReference type="NCBI Taxonomy" id="6185"/>
    <lineage>
        <taxon>Eukaryota</taxon>
        <taxon>Metazoa</taxon>
        <taxon>Spiralia</taxon>
        <taxon>Lophotrochozoa</taxon>
        <taxon>Platyhelminthes</taxon>
        <taxon>Trematoda</taxon>
        <taxon>Digenea</taxon>
        <taxon>Strigeidida</taxon>
        <taxon>Schistosomatoidea</taxon>
        <taxon>Schistosomatidae</taxon>
        <taxon>Schistosoma</taxon>
    </lineage>
</organism>
<evidence type="ECO:0000256" key="8">
    <source>
        <dbReference type="ARBA" id="ARBA00022968"/>
    </source>
</evidence>
<dbReference type="EMBL" id="KL251005">
    <property type="protein sequence ID" value="KGB38322.1"/>
    <property type="molecule type" value="Genomic_DNA"/>
</dbReference>
<evidence type="ECO:0000256" key="12">
    <source>
        <dbReference type="ARBA" id="ARBA00023211"/>
    </source>
</evidence>
<dbReference type="InterPro" id="IPR004139">
    <property type="entry name" value="Glyco_trans_13"/>
</dbReference>
<evidence type="ECO:0000256" key="1">
    <source>
        <dbReference type="ARBA" id="ARBA00004323"/>
    </source>
</evidence>
<keyword evidence="11 17" id="KW-0472">Membrane</keyword>
<evidence type="ECO:0000256" key="17">
    <source>
        <dbReference type="RuleBase" id="RU368119"/>
    </source>
</evidence>
<evidence type="ECO:0000256" key="2">
    <source>
        <dbReference type="ARBA" id="ARBA00004922"/>
    </source>
</evidence>
<gene>
    <name evidence="18" type="primary">MGAT1_1</name>
    <name evidence="18" type="ORF">MS3_00005521</name>
    <name evidence="19" type="ORF">MS3_06704</name>
</gene>
<evidence type="ECO:0000256" key="3">
    <source>
        <dbReference type="ARBA" id="ARBA00006492"/>
    </source>
</evidence>
<dbReference type="PANTHER" id="PTHR10468:SF0">
    <property type="entry name" value="ALPHA-1,3-MANNOSYL-GLYCOPROTEIN 2-BETA-N-ACETYLGLUCOSAMINYLTRANSFERASE"/>
    <property type="match status" value="1"/>
</dbReference>
<keyword evidence="7 17" id="KW-0479">Metal-binding</keyword>
<evidence type="ECO:0000313" key="18">
    <source>
        <dbReference type="EMBL" id="KAH9587973.1"/>
    </source>
</evidence>
<keyword evidence="8 17" id="KW-0735">Signal-anchor</keyword>
<keyword evidence="5 19" id="KW-0808">Transferase</keyword>
<feature type="transmembrane region" description="Helical" evidence="17">
    <location>
        <begin position="25"/>
        <end position="46"/>
    </location>
</feature>
<dbReference type="InterPro" id="IPR029044">
    <property type="entry name" value="Nucleotide-diphossugar_trans"/>
</dbReference>
<dbReference type="GeneID" id="24594072"/>
<keyword evidence="6 17" id="KW-0812">Transmembrane</keyword>
<dbReference type="Gene3D" id="3.90.550.10">
    <property type="entry name" value="Spore Coat Polysaccharide Biosynthesis Protein SpsA, Chain A"/>
    <property type="match status" value="1"/>
</dbReference>
<dbReference type="FunFam" id="3.90.550.10:FF:000252">
    <property type="entry name" value="Protein O-linked-mannose beta-1,2-N-acetylglucosaminyltransferase 1"/>
    <property type="match status" value="1"/>
</dbReference>
<evidence type="ECO:0000256" key="15">
    <source>
        <dbReference type="ARBA" id="ARBA00041712"/>
    </source>
</evidence>
<evidence type="ECO:0000256" key="6">
    <source>
        <dbReference type="ARBA" id="ARBA00022692"/>
    </source>
</evidence>
<keyword evidence="9 17" id="KW-1133">Transmembrane helix</keyword>
<dbReference type="SUPFAM" id="SSF53448">
    <property type="entry name" value="Nucleotide-diphospho-sugar transferases"/>
    <property type="match status" value="1"/>
</dbReference>
<dbReference type="STRING" id="6185.A0A094ZVN0"/>
<comment type="catalytic activity">
    <reaction evidence="16 17">
        <text>N(4)-(alpha-D-Man-(1-&gt;3)-[alpha-D-Man-(1-&gt;3)-[alpha-D-Man-(1-&gt;6)]-alpha-D-Man-(1-&gt;6)]-beta-D-Man-(1-&gt;4)-beta-D-GlcNAc-(1-&gt;4)-beta-D-GlcNAc)-L-asparaginyl-[protein] (N-glucan mannose isomer 5A1,2) + UDP-N-acetyl-alpha-D-glucosamine = N(4)-{beta-D-GlcNAc-(1-&gt;2)-alpha-D-Man-(1-&gt;3)-[alpha-D-Man-(1-&gt;3)-[alpha-D-Man-(1-&gt;6)]-alpha-D-Man-(1-&gt;6)]-beta-D-Man-(1-&gt;4)-beta-D-GlcNAc-(1-&gt;4)-beta-D-GlcNAc}-L-asparaginyl-[protein] + UDP + H(+)</text>
        <dbReference type="Rhea" id="RHEA:11456"/>
        <dbReference type="Rhea" id="RHEA-COMP:14367"/>
        <dbReference type="Rhea" id="RHEA-COMP:14368"/>
        <dbReference type="ChEBI" id="CHEBI:15378"/>
        <dbReference type="ChEBI" id="CHEBI:57705"/>
        <dbReference type="ChEBI" id="CHEBI:58223"/>
        <dbReference type="ChEBI" id="CHEBI:59087"/>
        <dbReference type="ChEBI" id="CHEBI:60625"/>
        <dbReference type="EC" id="2.4.1.101"/>
    </reaction>
</comment>
<dbReference type="GO" id="GO:0000139">
    <property type="term" value="C:Golgi membrane"/>
    <property type="evidence" value="ECO:0007669"/>
    <property type="project" value="UniProtKB-SubCell"/>
</dbReference>